<proteinExistence type="predicted"/>
<dbReference type="PANTHER" id="PTHR16320:SF23">
    <property type="entry name" value="SPHINGOMYELINASE C 1"/>
    <property type="match status" value="1"/>
</dbReference>
<evidence type="ECO:0000259" key="1">
    <source>
        <dbReference type="Pfam" id="PF03372"/>
    </source>
</evidence>
<dbReference type="PANTHER" id="PTHR16320">
    <property type="entry name" value="SPHINGOMYELINASE FAMILY MEMBER"/>
    <property type="match status" value="1"/>
</dbReference>
<dbReference type="InterPro" id="IPR038772">
    <property type="entry name" value="Sph/SMPD2-like"/>
</dbReference>
<dbReference type="EMBL" id="MEVD01000014">
    <property type="protein sequence ID" value="OGC53458.1"/>
    <property type="molecule type" value="Genomic_DNA"/>
</dbReference>
<sequence>MELKIISQNCLDSPILLNRGERINLLVNQLVKQQANIICLQEINFSKTAKRISEVFNTFGYHTYCLPKRLLNKGGLFVASLFPFNEKSFVRYSSQGRFFSNQLPDKILGKGYQKLNINVNGIELILINTHLVSMYNWNSKSKKEILRNQLEQLIGDIEPETRNLIVTGDFNFKPEDPLYIDLLNRSKLRDPSFNSGLITLSKDNTNKKGLYKYNIEIRYDYTFVSGNLKCKNQKVILNDLFNLNGINVNLSDHYGLCTELSI</sequence>
<evidence type="ECO:0000313" key="3">
    <source>
        <dbReference type="Proteomes" id="UP000178127"/>
    </source>
</evidence>
<feature type="domain" description="Endonuclease/exonuclease/phosphatase" evidence="1">
    <location>
        <begin position="22"/>
        <end position="253"/>
    </location>
</feature>
<organism evidence="2 3">
    <name type="scientific">candidate division WWE3 bacterium RIFCSPHIGHO2_02_FULL_38_14</name>
    <dbReference type="NCBI Taxonomy" id="1802620"/>
    <lineage>
        <taxon>Bacteria</taxon>
        <taxon>Katanobacteria</taxon>
    </lineage>
</organism>
<evidence type="ECO:0000313" key="2">
    <source>
        <dbReference type="EMBL" id="OGC53458.1"/>
    </source>
</evidence>
<gene>
    <name evidence="2" type="ORF">A3D91_00300</name>
</gene>
<dbReference type="SUPFAM" id="SSF56219">
    <property type="entry name" value="DNase I-like"/>
    <property type="match status" value="1"/>
</dbReference>
<name>A0A1F4V8L7_UNCKA</name>
<dbReference type="InterPro" id="IPR036691">
    <property type="entry name" value="Endo/exonu/phosph_ase_sf"/>
</dbReference>
<comment type="caution">
    <text evidence="2">The sequence shown here is derived from an EMBL/GenBank/DDBJ whole genome shotgun (WGS) entry which is preliminary data.</text>
</comment>
<reference evidence="2 3" key="1">
    <citation type="journal article" date="2016" name="Nat. Commun.">
        <title>Thousands of microbial genomes shed light on interconnected biogeochemical processes in an aquifer system.</title>
        <authorList>
            <person name="Anantharaman K."/>
            <person name="Brown C.T."/>
            <person name="Hug L.A."/>
            <person name="Sharon I."/>
            <person name="Castelle C.J."/>
            <person name="Probst A.J."/>
            <person name="Thomas B.C."/>
            <person name="Singh A."/>
            <person name="Wilkins M.J."/>
            <person name="Karaoz U."/>
            <person name="Brodie E.L."/>
            <person name="Williams K.H."/>
            <person name="Hubbard S.S."/>
            <person name="Banfield J.F."/>
        </authorList>
    </citation>
    <scope>NUCLEOTIDE SEQUENCE [LARGE SCALE GENOMIC DNA]</scope>
</reference>
<dbReference type="InterPro" id="IPR005135">
    <property type="entry name" value="Endo/exonuclease/phosphatase"/>
</dbReference>
<dbReference type="STRING" id="1802620.A3D91_00300"/>
<dbReference type="Pfam" id="PF03372">
    <property type="entry name" value="Exo_endo_phos"/>
    <property type="match status" value="1"/>
</dbReference>
<dbReference type="AlphaFoldDB" id="A0A1F4V8L7"/>
<protein>
    <recommendedName>
        <fullName evidence="1">Endonuclease/exonuclease/phosphatase domain-containing protein</fullName>
    </recommendedName>
</protein>
<dbReference type="GO" id="GO:0004767">
    <property type="term" value="F:sphingomyelin phosphodiesterase activity"/>
    <property type="evidence" value="ECO:0007669"/>
    <property type="project" value="InterPro"/>
</dbReference>
<dbReference type="Proteomes" id="UP000178127">
    <property type="component" value="Unassembled WGS sequence"/>
</dbReference>
<accession>A0A1F4V8L7</accession>
<dbReference type="Gene3D" id="3.60.10.10">
    <property type="entry name" value="Endonuclease/exonuclease/phosphatase"/>
    <property type="match status" value="1"/>
</dbReference>